<evidence type="ECO:0000313" key="1">
    <source>
        <dbReference type="EMBL" id="BBH53428.1"/>
    </source>
</evidence>
<gene>
    <name evidence="1" type="ORF">JCM31447_18710</name>
</gene>
<name>A0A4P2VLB5_FLUSA</name>
<keyword evidence="2" id="KW-1185">Reference proteome</keyword>
<evidence type="ECO:0008006" key="3">
    <source>
        <dbReference type="Google" id="ProtNLM"/>
    </source>
</evidence>
<accession>A0A4P2VLB5</accession>
<organism evidence="1 2">
    <name type="scientific">Fluviispira sanaruensis</name>
    <dbReference type="NCBI Taxonomy" id="2493639"/>
    <lineage>
        <taxon>Bacteria</taxon>
        <taxon>Pseudomonadati</taxon>
        <taxon>Bdellovibrionota</taxon>
        <taxon>Oligoflexia</taxon>
        <taxon>Silvanigrellales</taxon>
        <taxon>Silvanigrellaceae</taxon>
        <taxon>Fluviispira</taxon>
    </lineage>
</organism>
<sequence length="56" mass="6485">MDAWKETYTQFFATYKKYFRANLNAVSVDGTFVKAVKGGAMIGKLRLEKEQKSCKW</sequence>
<reference evidence="1 2" key="1">
    <citation type="submission" date="2018-12" db="EMBL/GenBank/DDBJ databases">
        <title>Rubrispira sanarue gen. nov., sp., nov., a member of the order Silvanigrellales, isolated from a brackish lake in Hamamatsu Japan.</title>
        <authorList>
            <person name="Maejima Y."/>
            <person name="Iino T."/>
            <person name="Muraguchi Y."/>
            <person name="Fukuda K."/>
            <person name="Nojiri H."/>
            <person name="Ohkuma M."/>
            <person name="Moriuchi R."/>
            <person name="Dohra H."/>
            <person name="Kimbara K."/>
            <person name="Shintani M."/>
        </authorList>
    </citation>
    <scope>NUCLEOTIDE SEQUENCE [LARGE SCALE GENOMIC DNA]</scope>
    <source>
        <strain evidence="1 2">RF1110005</strain>
    </source>
</reference>
<protein>
    <recommendedName>
        <fullName evidence="3">Transposase</fullName>
    </recommendedName>
</protein>
<dbReference type="AlphaFoldDB" id="A0A4P2VLB5"/>
<proteinExistence type="predicted"/>
<dbReference type="EMBL" id="AP019368">
    <property type="protein sequence ID" value="BBH53428.1"/>
    <property type="molecule type" value="Genomic_DNA"/>
</dbReference>
<dbReference type="KEGG" id="sbf:JCM31447_18710"/>
<dbReference type="Proteomes" id="UP000291236">
    <property type="component" value="Chromosome"/>
</dbReference>
<evidence type="ECO:0000313" key="2">
    <source>
        <dbReference type="Proteomes" id="UP000291236"/>
    </source>
</evidence>